<dbReference type="EMBL" id="JANBQB010000371">
    <property type="protein sequence ID" value="KAJ1977145.1"/>
    <property type="molecule type" value="Genomic_DNA"/>
</dbReference>
<comment type="similarity">
    <text evidence="1">Belongs to the FAD-dependent oxidoreductase family.</text>
</comment>
<dbReference type="GO" id="GO:0004174">
    <property type="term" value="F:electron-transferring-flavoprotein dehydrogenase activity"/>
    <property type="evidence" value="ECO:0007669"/>
    <property type="project" value="TreeGrafter"/>
</dbReference>
<proteinExistence type="inferred from homology"/>
<evidence type="ECO:0000256" key="1">
    <source>
        <dbReference type="ARBA" id="ARBA00006442"/>
    </source>
</evidence>
<accession>A0A9W8B5R1</accession>
<dbReference type="AlphaFoldDB" id="A0A9W8B5R1"/>
<keyword evidence="2" id="KW-0285">Flavoprotein</keyword>
<keyword evidence="4" id="KW-0560">Oxidoreductase</keyword>
<dbReference type="Gene3D" id="3.50.50.100">
    <property type="match status" value="1"/>
</dbReference>
<feature type="domain" description="FAD/NAD(P)-binding" evidence="5">
    <location>
        <begin position="9"/>
        <end position="309"/>
    </location>
</feature>
<dbReference type="PANTHER" id="PTHR43735">
    <property type="entry name" value="APOPTOSIS-INDUCING FACTOR 1"/>
    <property type="match status" value="1"/>
</dbReference>
<dbReference type="SUPFAM" id="SSF51905">
    <property type="entry name" value="FAD/NAD(P)-binding domain"/>
    <property type="match status" value="1"/>
</dbReference>
<dbReference type="PRINTS" id="PR00469">
    <property type="entry name" value="PNDRDTASEII"/>
</dbReference>
<keyword evidence="7" id="KW-1185">Reference proteome</keyword>
<keyword evidence="3" id="KW-0274">FAD</keyword>
<evidence type="ECO:0000256" key="3">
    <source>
        <dbReference type="ARBA" id="ARBA00022827"/>
    </source>
</evidence>
<dbReference type="Pfam" id="PF07992">
    <property type="entry name" value="Pyr_redox_2"/>
    <property type="match status" value="1"/>
</dbReference>
<protein>
    <recommendedName>
        <fullName evidence="5">FAD/NAD(P)-binding domain-containing protein</fullName>
    </recommendedName>
</protein>
<sequence>MHQFGTNAYHVVVVGGSFAGLMAAQELEKQAAHLNVYITVIDKREASFHNISSLRALVDPSLAPKLWIPFDRALQGKRSRIIQAAVAEVHPHHLVLSDGRHMTFDILLLATGSDYPSPAKIDSLYVQPGIEETRRHQRHIKQAQRVLIIGGGAVGVELAGEIASEYPDKTVTLVQAKHQLLPDEYHPGFREKARQALEKLGVHVELNDRVIVPGSQPIRDCPDTRTLRTVNGLEIDSDLQFLCIGTVVNTPYLHTLGEDDGVLTEPATGYIKVLPTLQLEYPRYRHIFAIGDCNNLPGAKLAYKAESQAKVVAKNVRRMLERISHSEDASNAKLATYKDPGAVMAVTIGRDITYNAFPFANLIGWRDVARKGVDLFLPKRYQQMNIPYPK</sequence>
<dbReference type="PANTHER" id="PTHR43735:SF3">
    <property type="entry name" value="FERROPTOSIS SUPPRESSOR PROTEIN 1"/>
    <property type="match status" value="1"/>
</dbReference>
<organism evidence="6 7">
    <name type="scientific">Dimargaris verticillata</name>
    <dbReference type="NCBI Taxonomy" id="2761393"/>
    <lineage>
        <taxon>Eukaryota</taxon>
        <taxon>Fungi</taxon>
        <taxon>Fungi incertae sedis</taxon>
        <taxon>Zoopagomycota</taxon>
        <taxon>Kickxellomycotina</taxon>
        <taxon>Dimargaritomycetes</taxon>
        <taxon>Dimargaritales</taxon>
        <taxon>Dimargaritaceae</taxon>
        <taxon>Dimargaris</taxon>
    </lineage>
</organism>
<comment type="caution">
    <text evidence="6">The sequence shown here is derived from an EMBL/GenBank/DDBJ whole genome shotgun (WGS) entry which is preliminary data.</text>
</comment>
<dbReference type="InterPro" id="IPR023753">
    <property type="entry name" value="FAD/NAD-binding_dom"/>
</dbReference>
<name>A0A9W8B5R1_9FUNG</name>
<gene>
    <name evidence="6" type="ORF">H4R34_003701</name>
</gene>
<dbReference type="GO" id="GO:0050660">
    <property type="term" value="F:flavin adenine dinucleotide binding"/>
    <property type="evidence" value="ECO:0007669"/>
    <property type="project" value="TreeGrafter"/>
</dbReference>
<dbReference type="GO" id="GO:0005737">
    <property type="term" value="C:cytoplasm"/>
    <property type="evidence" value="ECO:0007669"/>
    <property type="project" value="TreeGrafter"/>
</dbReference>
<evidence type="ECO:0000259" key="5">
    <source>
        <dbReference type="Pfam" id="PF07992"/>
    </source>
</evidence>
<evidence type="ECO:0000256" key="4">
    <source>
        <dbReference type="ARBA" id="ARBA00023002"/>
    </source>
</evidence>
<evidence type="ECO:0000313" key="7">
    <source>
        <dbReference type="Proteomes" id="UP001151582"/>
    </source>
</evidence>
<evidence type="ECO:0000256" key="2">
    <source>
        <dbReference type="ARBA" id="ARBA00022630"/>
    </source>
</evidence>
<dbReference type="OrthoDB" id="202203at2759"/>
<dbReference type="Proteomes" id="UP001151582">
    <property type="component" value="Unassembled WGS sequence"/>
</dbReference>
<evidence type="ECO:0000313" key="6">
    <source>
        <dbReference type="EMBL" id="KAJ1977145.1"/>
    </source>
</evidence>
<reference evidence="6" key="1">
    <citation type="submission" date="2022-07" db="EMBL/GenBank/DDBJ databases">
        <title>Phylogenomic reconstructions and comparative analyses of Kickxellomycotina fungi.</title>
        <authorList>
            <person name="Reynolds N.K."/>
            <person name="Stajich J.E."/>
            <person name="Barry K."/>
            <person name="Grigoriev I.V."/>
            <person name="Crous P."/>
            <person name="Smith M.E."/>
        </authorList>
    </citation>
    <scope>NUCLEOTIDE SEQUENCE</scope>
    <source>
        <strain evidence="6">RSA 567</strain>
    </source>
</reference>
<dbReference type="PRINTS" id="PR00368">
    <property type="entry name" value="FADPNR"/>
</dbReference>
<dbReference type="InterPro" id="IPR036188">
    <property type="entry name" value="FAD/NAD-bd_sf"/>
</dbReference>